<dbReference type="Proteomes" id="UP001617907">
    <property type="component" value="Unassembled WGS sequence"/>
</dbReference>
<sequence>MASPTRSACSANYEPSRAFETRHGTVWRVEWHGAWYLADWTTQNGALREIGIKELIQFAVARLHRPRSGEPESGSA</sequence>
<name>A0ABW8HAC8_9ACTN</name>
<comment type="caution">
    <text evidence="1">The sequence shown here is derived from an EMBL/GenBank/DDBJ whole genome shotgun (WGS) entry which is preliminary data.</text>
</comment>
<reference evidence="1 2" key="1">
    <citation type="submission" date="2024-10" db="EMBL/GenBank/DDBJ databases">
        <title>The Natural Products Discovery Center: Release of the First 8490 Sequenced Strains for Exploring Actinobacteria Biosynthetic Diversity.</title>
        <authorList>
            <person name="Kalkreuter E."/>
            <person name="Kautsar S.A."/>
            <person name="Yang D."/>
            <person name="Bader C.D."/>
            <person name="Teijaro C.N."/>
            <person name="Fluegel L."/>
            <person name="Davis C.M."/>
            <person name="Simpson J.R."/>
            <person name="Lauterbach L."/>
            <person name="Steele A.D."/>
            <person name="Gui C."/>
            <person name="Meng S."/>
            <person name="Li G."/>
            <person name="Viehrig K."/>
            <person name="Ye F."/>
            <person name="Su P."/>
            <person name="Kiefer A.F."/>
            <person name="Nichols A."/>
            <person name="Cepeda A.J."/>
            <person name="Yan W."/>
            <person name="Fan B."/>
            <person name="Jiang Y."/>
            <person name="Adhikari A."/>
            <person name="Zheng C.-J."/>
            <person name="Schuster L."/>
            <person name="Cowan T.M."/>
            <person name="Smanski M.J."/>
            <person name="Chevrette M.G."/>
            <person name="De Carvalho L.P.S."/>
            <person name="Shen B."/>
        </authorList>
    </citation>
    <scope>NUCLEOTIDE SEQUENCE [LARGE SCALE GENOMIC DNA]</scope>
    <source>
        <strain evidence="1 2">NPDC093086</strain>
    </source>
</reference>
<accession>A0ABW8HAC8</accession>
<protein>
    <recommendedName>
        <fullName evidence="3">Transposase</fullName>
    </recommendedName>
</protein>
<gene>
    <name evidence="1" type="ORF">ACIQFM_15870</name>
</gene>
<evidence type="ECO:0000313" key="2">
    <source>
        <dbReference type="Proteomes" id="UP001617907"/>
    </source>
</evidence>
<proteinExistence type="predicted"/>
<evidence type="ECO:0000313" key="1">
    <source>
        <dbReference type="EMBL" id="MFJ6037719.1"/>
    </source>
</evidence>
<keyword evidence="2" id="KW-1185">Reference proteome</keyword>
<evidence type="ECO:0008006" key="3">
    <source>
        <dbReference type="Google" id="ProtNLM"/>
    </source>
</evidence>
<organism evidence="1 2">
    <name type="scientific">Streptomyces ardesiacus</name>
    <dbReference type="NCBI Taxonomy" id="285564"/>
    <lineage>
        <taxon>Bacteria</taxon>
        <taxon>Bacillati</taxon>
        <taxon>Actinomycetota</taxon>
        <taxon>Actinomycetes</taxon>
        <taxon>Kitasatosporales</taxon>
        <taxon>Streptomycetaceae</taxon>
        <taxon>Streptomyces</taxon>
    </lineage>
</organism>
<dbReference type="RefSeq" id="WP_350889271.1">
    <property type="nucleotide sequence ID" value="NZ_CBDRFH010000016.1"/>
</dbReference>
<dbReference type="EMBL" id="JBIVPC010000008">
    <property type="protein sequence ID" value="MFJ6037719.1"/>
    <property type="molecule type" value="Genomic_DNA"/>
</dbReference>